<dbReference type="RefSeq" id="WP_311505095.1">
    <property type="nucleotide sequence ID" value="NZ_JAVRHK010000039.1"/>
</dbReference>
<organism evidence="1 2">
    <name type="scientific">Autumnicola musiva</name>
    <dbReference type="NCBI Taxonomy" id="3075589"/>
    <lineage>
        <taxon>Bacteria</taxon>
        <taxon>Pseudomonadati</taxon>
        <taxon>Bacteroidota</taxon>
        <taxon>Flavobacteriia</taxon>
        <taxon>Flavobacteriales</taxon>
        <taxon>Flavobacteriaceae</taxon>
        <taxon>Autumnicola</taxon>
    </lineage>
</organism>
<dbReference type="InterPro" id="IPR011335">
    <property type="entry name" value="Restrct_endonuc-II-like"/>
</dbReference>
<accession>A0ABU3DB56</accession>
<proteinExistence type="predicted"/>
<dbReference type="EMBL" id="JAVRHK010000039">
    <property type="protein sequence ID" value="MDT0678762.1"/>
    <property type="molecule type" value="Genomic_DNA"/>
</dbReference>
<sequence>MTSTQNILKKRGPLLSNELAKALERADKISYNTASQRVARNKKILKIKGYLSSNLSLCYLPSHIEDGILFHALNKAMFENGRKYWYTLNALQLHGGIINQRFLECYTNYPVIALKGHLPFKKILQKFVTSEILNFNGEYYILSPKLIKTKVNSITYKTIEVIKENILTDFNSLTKNTGLISYRTGEKFSEFGKFRWAFKGVSNITGLMQGNTPGFIIADIIIGTPINEKDVMFFIEKLKHIQSFKNPSKIIPFLIVDDLSKEALLVLKQHGIAIGFIRELFGQKYADTLKELVAVLNNAGASLKSSPEKYLDLIKELKKYNEGLANNIRGALFEFVVGHIHSTNSNSSIDLGREILEDNARHEIDVLANYPDKIILAECKAKRSKVDLKTVDKWLGIKIPAFRSWIGKQETWNKKNIEFEFWSIGGFTEDAIEKLDSVISSVTKYKVSYFDGEDIRRKALSMKNKKLKEALDDFFLKTKV</sequence>
<name>A0ABU3DB56_9FLAO</name>
<dbReference type="Proteomes" id="UP001262582">
    <property type="component" value="Unassembled WGS sequence"/>
</dbReference>
<comment type="caution">
    <text evidence="1">The sequence shown here is derived from an EMBL/GenBank/DDBJ whole genome shotgun (WGS) entry which is preliminary data.</text>
</comment>
<evidence type="ECO:0008006" key="3">
    <source>
        <dbReference type="Google" id="ProtNLM"/>
    </source>
</evidence>
<evidence type="ECO:0000313" key="1">
    <source>
        <dbReference type="EMBL" id="MDT0678762.1"/>
    </source>
</evidence>
<protein>
    <recommendedName>
        <fullName evidence="3">Restriction endonuclease</fullName>
    </recommendedName>
</protein>
<reference evidence="1 2" key="1">
    <citation type="submission" date="2023-09" db="EMBL/GenBank/DDBJ databases">
        <authorList>
            <person name="Rey-Velasco X."/>
        </authorList>
    </citation>
    <scope>NUCLEOTIDE SEQUENCE [LARGE SCALE GENOMIC DNA]</scope>
    <source>
        <strain evidence="1 2">F117</strain>
    </source>
</reference>
<dbReference type="SUPFAM" id="SSF52980">
    <property type="entry name" value="Restriction endonuclease-like"/>
    <property type="match status" value="1"/>
</dbReference>
<keyword evidence="2" id="KW-1185">Reference proteome</keyword>
<gene>
    <name evidence="1" type="ORF">RM539_19500</name>
</gene>
<evidence type="ECO:0000313" key="2">
    <source>
        <dbReference type="Proteomes" id="UP001262582"/>
    </source>
</evidence>